<protein>
    <submittedName>
        <fullName evidence="1">Uncharacterized protein</fullName>
    </submittedName>
</protein>
<sequence length="167" mass="18976">MRERGYASWERAQRHMGRSGECLGTVQMSCRCTGGSMGEGKKASFTSFEQVVTPLRFKLKKPSSAVSYLFYPRMEPSVFARHAQSLTQAFSSKRLTLKERPPVEPPRYQEVWLTPHFPDKYPPSHTESCFPPSSFPLPRVSASLYKGEPTLKLFTRVSTPTQNPLTR</sequence>
<comment type="caution">
    <text evidence="1">The sequence shown here is derived from an EMBL/GenBank/DDBJ whole genome shotgun (WGS) entry which is preliminary data.</text>
</comment>
<reference evidence="1" key="1">
    <citation type="journal article" date="2019" name="Sci. Rep.">
        <title>Draft genome of Tanacetum cinerariifolium, the natural source of mosquito coil.</title>
        <authorList>
            <person name="Yamashiro T."/>
            <person name="Shiraishi A."/>
            <person name="Satake H."/>
            <person name="Nakayama K."/>
        </authorList>
    </citation>
    <scope>NUCLEOTIDE SEQUENCE</scope>
</reference>
<name>A0A699L9U0_TANCI</name>
<gene>
    <name evidence="1" type="ORF">Tci_704758</name>
</gene>
<organism evidence="1">
    <name type="scientific">Tanacetum cinerariifolium</name>
    <name type="common">Dalmatian daisy</name>
    <name type="synonym">Chrysanthemum cinerariifolium</name>
    <dbReference type="NCBI Taxonomy" id="118510"/>
    <lineage>
        <taxon>Eukaryota</taxon>
        <taxon>Viridiplantae</taxon>
        <taxon>Streptophyta</taxon>
        <taxon>Embryophyta</taxon>
        <taxon>Tracheophyta</taxon>
        <taxon>Spermatophyta</taxon>
        <taxon>Magnoliopsida</taxon>
        <taxon>eudicotyledons</taxon>
        <taxon>Gunneridae</taxon>
        <taxon>Pentapetalae</taxon>
        <taxon>asterids</taxon>
        <taxon>campanulids</taxon>
        <taxon>Asterales</taxon>
        <taxon>Asteraceae</taxon>
        <taxon>Asteroideae</taxon>
        <taxon>Anthemideae</taxon>
        <taxon>Anthemidinae</taxon>
        <taxon>Tanacetum</taxon>
    </lineage>
</organism>
<proteinExistence type="predicted"/>
<feature type="non-terminal residue" evidence="1">
    <location>
        <position position="167"/>
    </location>
</feature>
<evidence type="ECO:0000313" key="1">
    <source>
        <dbReference type="EMBL" id="GFB32787.1"/>
    </source>
</evidence>
<dbReference type="EMBL" id="BKCJ010603019">
    <property type="protein sequence ID" value="GFB32787.1"/>
    <property type="molecule type" value="Genomic_DNA"/>
</dbReference>
<accession>A0A699L9U0</accession>
<dbReference type="AlphaFoldDB" id="A0A699L9U0"/>